<evidence type="ECO:0000313" key="2">
    <source>
        <dbReference type="Proteomes" id="UP000827976"/>
    </source>
</evidence>
<sequence>MTDITDEICKDDTFIFEDMEIDPNELELSQHQEDGGSQQLLHGHELANNPQSQDEQKLERISYVGMEFPDEEEAFRFYLDYAKSRGFGIRRGHIYRSSKSQLITCRHFVCDKEGSKCMKDKRQLEKTVHRRRDTRTNCQARMVVSKMKSGLWTIKTFGDAHNHDLLTSPSKVLKIRSHSHISDTCRSLMEALHKSRVGPSQMSRILNETLSNTGSAQITREDCSNHLRAVRSNNIGQKCMAIVKSERRKLLMGISNMDKMYARKASTNHYYRSRLGYGESYCESFSKFWSSIVLVAHWKKFNEVFSRFEEQRRLHGGLQQLVTS</sequence>
<accession>A0ACB7TYT5</accession>
<keyword evidence="2" id="KW-1185">Reference proteome</keyword>
<organism evidence="1 2">
    <name type="scientific">Dioscorea alata</name>
    <name type="common">Purple yam</name>
    <dbReference type="NCBI Taxonomy" id="55571"/>
    <lineage>
        <taxon>Eukaryota</taxon>
        <taxon>Viridiplantae</taxon>
        <taxon>Streptophyta</taxon>
        <taxon>Embryophyta</taxon>
        <taxon>Tracheophyta</taxon>
        <taxon>Spermatophyta</taxon>
        <taxon>Magnoliopsida</taxon>
        <taxon>Liliopsida</taxon>
        <taxon>Dioscoreales</taxon>
        <taxon>Dioscoreaceae</taxon>
        <taxon>Dioscorea</taxon>
    </lineage>
</organism>
<proteinExistence type="predicted"/>
<protein>
    <submittedName>
        <fullName evidence="1">FHY3/FAR1 family protein</fullName>
    </submittedName>
</protein>
<comment type="caution">
    <text evidence="1">The sequence shown here is derived from an EMBL/GenBank/DDBJ whole genome shotgun (WGS) entry which is preliminary data.</text>
</comment>
<dbReference type="EMBL" id="CM037029">
    <property type="protein sequence ID" value="KAH7653189.1"/>
    <property type="molecule type" value="Genomic_DNA"/>
</dbReference>
<evidence type="ECO:0000313" key="1">
    <source>
        <dbReference type="EMBL" id="KAH7653189.1"/>
    </source>
</evidence>
<dbReference type="Proteomes" id="UP000827976">
    <property type="component" value="Chromosome 19"/>
</dbReference>
<gene>
    <name evidence="1" type="ORF">IHE45_19G065700</name>
</gene>
<name>A0ACB7TYT5_DIOAL</name>
<reference evidence="2" key="1">
    <citation type="journal article" date="2022" name="Nat. Commun.">
        <title>Chromosome evolution and the genetic basis of agronomically important traits in greater yam.</title>
        <authorList>
            <person name="Bredeson J.V."/>
            <person name="Lyons J.B."/>
            <person name="Oniyinde I.O."/>
            <person name="Okereke N.R."/>
            <person name="Kolade O."/>
            <person name="Nnabue I."/>
            <person name="Nwadili C.O."/>
            <person name="Hribova E."/>
            <person name="Parker M."/>
            <person name="Nwogha J."/>
            <person name="Shu S."/>
            <person name="Carlson J."/>
            <person name="Kariba R."/>
            <person name="Muthemba S."/>
            <person name="Knop K."/>
            <person name="Barton G.J."/>
            <person name="Sherwood A.V."/>
            <person name="Lopez-Montes A."/>
            <person name="Asiedu R."/>
            <person name="Jamnadass R."/>
            <person name="Muchugi A."/>
            <person name="Goodstein D."/>
            <person name="Egesi C.N."/>
            <person name="Featherston J."/>
            <person name="Asfaw A."/>
            <person name="Simpson G.G."/>
            <person name="Dolezel J."/>
            <person name="Hendre P.S."/>
            <person name="Van Deynze A."/>
            <person name="Kumar P.L."/>
            <person name="Obidiegwu J.E."/>
            <person name="Bhattacharjee R."/>
            <person name="Rokhsar D.S."/>
        </authorList>
    </citation>
    <scope>NUCLEOTIDE SEQUENCE [LARGE SCALE GENOMIC DNA]</scope>
    <source>
        <strain evidence="2">cv. TDa95/00328</strain>
    </source>
</reference>